<gene>
    <name evidence="1" type="ORF">F2Y81_28520</name>
</gene>
<evidence type="ECO:0000313" key="2">
    <source>
        <dbReference type="Proteomes" id="UP000448877"/>
    </source>
</evidence>
<comment type="caution">
    <text evidence="1">The sequence shown here is derived from an EMBL/GenBank/DDBJ whole genome shotgun (WGS) entry which is preliminary data.</text>
</comment>
<dbReference type="EMBL" id="VVYV01000106">
    <property type="protein sequence ID" value="KAA5411667.1"/>
    <property type="molecule type" value="Genomic_DNA"/>
</dbReference>
<name>A0A3D6AXQ4_9BACE</name>
<dbReference type="Proteomes" id="UP000448877">
    <property type="component" value="Unassembled WGS sequence"/>
</dbReference>
<sequence length="317" mass="37583">MQSLKFYIDNPRVFGFSLLDKFGYLLSDKLYLQLLYYFRMGKKLHLKHPRTFNEKLQWLKLYDRRSEYTVMVDKVKAKEYVALKIGEEYIIPTLGVWEDPDEIDFDALPNQFVLKCNHSSGGLCICTDKSQLDISKVKEDLRKGLRDNYYLHGREWPYKNVPRRILAEKFMMDESDEGDLILRGERREKTDLRDYKFFCFDGEPRLCQVISDRTADEKIDFYDMNWHRIIGLIGLSENVHNSDDDILCPRSYNKMKQMARVLSKDLPFSRIDFYEINGNPYFGEITFYPACGFGEFRPNEWNTTIGEWVHLPIGAQQ</sequence>
<accession>A0A3D6AXQ4</accession>
<keyword evidence="1" id="KW-0808">Transferase</keyword>
<dbReference type="RefSeq" id="WP_149920779.1">
    <property type="nucleotide sequence ID" value="NZ_JADMXO010000029.1"/>
</dbReference>
<dbReference type="InterPro" id="IPR029465">
    <property type="entry name" value="ATPgrasp_TupA"/>
</dbReference>
<proteinExistence type="predicted"/>
<dbReference type="Pfam" id="PF14305">
    <property type="entry name" value="ATPgrasp_TupA"/>
    <property type="match status" value="1"/>
</dbReference>
<reference evidence="1 2" key="1">
    <citation type="journal article" date="2019" name="Nat. Med.">
        <title>A library of human gut bacterial isolates paired with longitudinal multiomics data enables mechanistic microbiome research.</title>
        <authorList>
            <person name="Poyet M."/>
            <person name="Groussin M."/>
            <person name="Gibbons S.M."/>
            <person name="Avila-Pacheco J."/>
            <person name="Jiang X."/>
            <person name="Kearney S.M."/>
            <person name="Perrotta A.R."/>
            <person name="Berdy B."/>
            <person name="Zhao S."/>
            <person name="Lieberman T.D."/>
            <person name="Swanson P.K."/>
            <person name="Smith M."/>
            <person name="Roesemann S."/>
            <person name="Alexander J.E."/>
            <person name="Rich S.A."/>
            <person name="Livny J."/>
            <person name="Vlamakis H."/>
            <person name="Clish C."/>
            <person name="Bullock K."/>
            <person name="Deik A."/>
            <person name="Scott J."/>
            <person name="Pierce K.A."/>
            <person name="Xavier R.J."/>
            <person name="Alm E.J."/>
        </authorList>
    </citation>
    <scope>NUCLEOTIDE SEQUENCE [LARGE SCALE GENOMIC DNA]</scope>
    <source>
        <strain evidence="1 2">BIOML-A6</strain>
    </source>
</reference>
<organism evidence="1 2">
    <name type="scientific">Bacteroides cellulosilyticus</name>
    <dbReference type="NCBI Taxonomy" id="246787"/>
    <lineage>
        <taxon>Bacteria</taxon>
        <taxon>Pseudomonadati</taxon>
        <taxon>Bacteroidota</taxon>
        <taxon>Bacteroidia</taxon>
        <taxon>Bacteroidales</taxon>
        <taxon>Bacteroidaceae</taxon>
        <taxon>Bacteroides</taxon>
    </lineage>
</organism>
<protein>
    <submittedName>
        <fullName evidence="1">Glycosyl transferase</fullName>
    </submittedName>
</protein>
<dbReference type="SUPFAM" id="SSF56059">
    <property type="entry name" value="Glutathione synthetase ATP-binding domain-like"/>
    <property type="match status" value="1"/>
</dbReference>
<dbReference type="GO" id="GO:0016740">
    <property type="term" value="F:transferase activity"/>
    <property type="evidence" value="ECO:0007669"/>
    <property type="project" value="UniProtKB-KW"/>
</dbReference>
<dbReference type="AlphaFoldDB" id="A0A3D6AXQ4"/>
<evidence type="ECO:0000313" key="1">
    <source>
        <dbReference type="EMBL" id="KAA5411667.1"/>
    </source>
</evidence>